<dbReference type="Pfam" id="PF09414">
    <property type="entry name" value="RNA_ligase"/>
    <property type="match status" value="1"/>
</dbReference>
<dbReference type="SUPFAM" id="SSF52540">
    <property type="entry name" value="P-loop containing nucleoside triphosphate hydrolases"/>
    <property type="match status" value="1"/>
</dbReference>
<name>A0A5M3WN58_9ACTN</name>
<comment type="caution">
    <text evidence="2">The sequence shown here is derived from an EMBL/GenBank/DDBJ whole genome shotgun (WGS) entry which is preliminary data.</text>
</comment>
<gene>
    <name evidence="2" type="ORF">Amac_036830</name>
</gene>
<sequence>MRIPYPRTPHLPWSPGAVTDDIRIPRLTAFEGREIVVTEKLDGENTTMYADGLHARSLDSAHHPSRTWIKGLHARIARSIPPGWRICGENLFARHSILYQDLESWFYAFSVWNGNQCLDWDQTVRFTRKLGIPVPRVLWRGIFDEQALHALRLDETRQEGYVVRTADAFTRDEFADRVAKWVRPNHVQTDAHWMLAPVVENGLSPTAALWDLRSGSSPDAQALLTATGIDLPEPVDLTEISTRLDLLGRTGDARLAGVLATLFHATRRAWLAPHLVAPLGMPLARRIADLVGLHTKLHDPFPDESRRSGLIRLAFATDLGILHAIAATLATTPEAREQVEWSELHTEESGLLGEAPFAALRTALREKFGEKGDIADRCWAETREAYAMGRISTPEEGIARNWRRLSGDFPRLIVTVGPSGSGKSTFAAGRGDPIVSLDDLREARGSRSDQQANPAVYRDALRRLDTLLAGGGTVIWDATALNRRQRSVLLKAAQRRDALTTYAVMLVREDVVVQRNANRPYPVPANVLTSQLRRFGPPFPGEAHRIWYIGEEGTVLDTAGTLDGED</sequence>
<dbReference type="Proteomes" id="UP000331127">
    <property type="component" value="Unassembled WGS sequence"/>
</dbReference>
<dbReference type="InterPro" id="IPR052732">
    <property type="entry name" value="Cell-binding_unc_protein"/>
</dbReference>
<dbReference type="Gene3D" id="3.40.50.300">
    <property type="entry name" value="P-loop containing nucleotide triphosphate hydrolases"/>
    <property type="match status" value="1"/>
</dbReference>
<dbReference type="Pfam" id="PF13671">
    <property type="entry name" value="AAA_33"/>
    <property type="match status" value="1"/>
</dbReference>
<dbReference type="PANTHER" id="PTHR43883">
    <property type="entry name" value="SLR0207 PROTEIN"/>
    <property type="match status" value="1"/>
</dbReference>
<feature type="domain" description="RNA ligase" evidence="1">
    <location>
        <begin position="33"/>
        <end position="182"/>
    </location>
</feature>
<dbReference type="SUPFAM" id="SSF56091">
    <property type="entry name" value="DNA ligase/mRNA capping enzyme, catalytic domain"/>
    <property type="match status" value="1"/>
</dbReference>
<dbReference type="PANTHER" id="PTHR43883:SF1">
    <property type="entry name" value="GLUCONOKINASE"/>
    <property type="match status" value="1"/>
</dbReference>
<dbReference type="InterPro" id="IPR027417">
    <property type="entry name" value="P-loop_NTPase"/>
</dbReference>
<organism evidence="2 3">
    <name type="scientific">Acrocarpospora macrocephala</name>
    <dbReference type="NCBI Taxonomy" id="150177"/>
    <lineage>
        <taxon>Bacteria</taxon>
        <taxon>Bacillati</taxon>
        <taxon>Actinomycetota</taxon>
        <taxon>Actinomycetes</taxon>
        <taxon>Streptosporangiales</taxon>
        <taxon>Streptosporangiaceae</taxon>
        <taxon>Acrocarpospora</taxon>
    </lineage>
</organism>
<proteinExistence type="predicted"/>
<protein>
    <recommendedName>
        <fullName evidence="1">RNA ligase domain-containing protein</fullName>
    </recommendedName>
</protein>
<keyword evidence="3" id="KW-1185">Reference proteome</keyword>
<dbReference type="AlphaFoldDB" id="A0A5M3WN58"/>
<dbReference type="EMBL" id="BLAE01000019">
    <property type="protein sequence ID" value="GES10086.1"/>
    <property type="molecule type" value="Genomic_DNA"/>
</dbReference>
<dbReference type="RefSeq" id="WP_155355565.1">
    <property type="nucleotide sequence ID" value="NZ_BAAAHL010000039.1"/>
</dbReference>
<evidence type="ECO:0000313" key="3">
    <source>
        <dbReference type="Proteomes" id="UP000331127"/>
    </source>
</evidence>
<dbReference type="InterPro" id="IPR021122">
    <property type="entry name" value="RNA_ligase_dom_REL/Rnl2"/>
</dbReference>
<dbReference type="OrthoDB" id="255834at2"/>
<evidence type="ECO:0000259" key="1">
    <source>
        <dbReference type="Pfam" id="PF09414"/>
    </source>
</evidence>
<reference evidence="2 3" key="1">
    <citation type="submission" date="2019-10" db="EMBL/GenBank/DDBJ databases">
        <title>Whole genome shotgun sequence of Acrocarpospora macrocephala NBRC 16266.</title>
        <authorList>
            <person name="Ichikawa N."/>
            <person name="Kimura A."/>
            <person name="Kitahashi Y."/>
            <person name="Komaki H."/>
            <person name="Oguchi A."/>
        </authorList>
    </citation>
    <scope>NUCLEOTIDE SEQUENCE [LARGE SCALE GENOMIC DNA]</scope>
    <source>
        <strain evidence="2 3">NBRC 16266</strain>
    </source>
</reference>
<accession>A0A5M3WN58</accession>
<evidence type="ECO:0000313" key="2">
    <source>
        <dbReference type="EMBL" id="GES10086.1"/>
    </source>
</evidence>
<dbReference type="Gene3D" id="3.30.470.30">
    <property type="entry name" value="DNA ligase/mRNA capping enzyme"/>
    <property type="match status" value="1"/>
</dbReference>